<dbReference type="GO" id="GO:0000786">
    <property type="term" value="C:nucleosome"/>
    <property type="evidence" value="ECO:0007669"/>
    <property type="project" value="InterPro"/>
</dbReference>
<feature type="region of interest" description="Disordered" evidence="2">
    <location>
        <begin position="1"/>
        <end position="34"/>
    </location>
</feature>
<dbReference type="Gene3D" id="1.10.20.10">
    <property type="entry name" value="Histone, subunit A"/>
    <property type="match status" value="1"/>
</dbReference>
<dbReference type="GO" id="GO:0030527">
    <property type="term" value="F:structural constituent of chromatin"/>
    <property type="evidence" value="ECO:0007669"/>
    <property type="project" value="InterPro"/>
</dbReference>
<dbReference type="SMART" id="SM00428">
    <property type="entry name" value="H3"/>
    <property type="match status" value="1"/>
</dbReference>
<evidence type="ECO:0000259" key="3">
    <source>
        <dbReference type="Pfam" id="PF00125"/>
    </source>
</evidence>
<evidence type="ECO:0000313" key="5">
    <source>
        <dbReference type="Proteomes" id="UP001152888"/>
    </source>
</evidence>
<reference evidence="4" key="1">
    <citation type="submission" date="2022-03" db="EMBL/GenBank/DDBJ databases">
        <authorList>
            <person name="Sayadi A."/>
        </authorList>
    </citation>
    <scope>NUCLEOTIDE SEQUENCE</scope>
</reference>
<accession>A0A9P0L205</accession>
<sequence>MARKKNTIPKKNTSAGGSMMNVSSKASPRKRRSKQIYTLFNRKRAIYKATLNSIRKLQKSVQHCIPRMPFCRLIREILMQFSDNATCIQRTALQALQEAAEMYLVQLFDDSNKCAHHAKRVTVMPRDMQLAIDLRITDPGKQ</sequence>
<dbReference type="Pfam" id="PF00125">
    <property type="entry name" value="Histone"/>
    <property type="match status" value="1"/>
</dbReference>
<evidence type="ECO:0000313" key="4">
    <source>
        <dbReference type="EMBL" id="CAH1982508.1"/>
    </source>
</evidence>
<dbReference type="InterPro" id="IPR000164">
    <property type="entry name" value="Histone_H3/CENP-A"/>
</dbReference>
<dbReference type="AlphaFoldDB" id="A0A9P0L205"/>
<dbReference type="Proteomes" id="UP001152888">
    <property type="component" value="Unassembled WGS sequence"/>
</dbReference>
<dbReference type="SUPFAM" id="SSF47113">
    <property type="entry name" value="Histone-fold"/>
    <property type="match status" value="1"/>
</dbReference>
<dbReference type="OrthoDB" id="420022at2759"/>
<dbReference type="CDD" id="cd22911">
    <property type="entry name" value="HFD_H3"/>
    <property type="match status" value="1"/>
</dbReference>
<dbReference type="PANTHER" id="PTHR11426">
    <property type="entry name" value="HISTONE H3"/>
    <property type="match status" value="1"/>
</dbReference>
<evidence type="ECO:0000256" key="1">
    <source>
        <dbReference type="ARBA" id="ARBA00010343"/>
    </source>
</evidence>
<feature type="domain" description="Core Histone H2A/H2B/H3" evidence="3">
    <location>
        <begin position="50"/>
        <end position="133"/>
    </location>
</feature>
<feature type="compositionally biased region" description="Polar residues" evidence="2">
    <location>
        <begin position="9"/>
        <end position="22"/>
    </location>
</feature>
<dbReference type="GO" id="GO:0046982">
    <property type="term" value="F:protein heterodimerization activity"/>
    <property type="evidence" value="ECO:0007669"/>
    <property type="project" value="InterPro"/>
</dbReference>
<organism evidence="4 5">
    <name type="scientific">Acanthoscelides obtectus</name>
    <name type="common">Bean weevil</name>
    <name type="synonym">Bruchus obtectus</name>
    <dbReference type="NCBI Taxonomy" id="200917"/>
    <lineage>
        <taxon>Eukaryota</taxon>
        <taxon>Metazoa</taxon>
        <taxon>Ecdysozoa</taxon>
        <taxon>Arthropoda</taxon>
        <taxon>Hexapoda</taxon>
        <taxon>Insecta</taxon>
        <taxon>Pterygota</taxon>
        <taxon>Neoptera</taxon>
        <taxon>Endopterygota</taxon>
        <taxon>Coleoptera</taxon>
        <taxon>Polyphaga</taxon>
        <taxon>Cucujiformia</taxon>
        <taxon>Chrysomeloidea</taxon>
        <taxon>Chrysomelidae</taxon>
        <taxon>Bruchinae</taxon>
        <taxon>Bruchini</taxon>
        <taxon>Acanthoscelides</taxon>
    </lineage>
</organism>
<dbReference type="EMBL" id="CAKOFQ010006922">
    <property type="protein sequence ID" value="CAH1982508.1"/>
    <property type="molecule type" value="Genomic_DNA"/>
</dbReference>
<evidence type="ECO:0000256" key="2">
    <source>
        <dbReference type="SAM" id="MobiDB-lite"/>
    </source>
</evidence>
<gene>
    <name evidence="4" type="ORF">ACAOBT_LOCUS15044</name>
</gene>
<keyword evidence="5" id="KW-1185">Reference proteome</keyword>
<comment type="similarity">
    <text evidence="1">Belongs to the histone H3 family.</text>
</comment>
<proteinExistence type="inferred from homology"/>
<dbReference type="InterPro" id="IPR007125">
    <property type="entry name" value="H2A/H2B/H3"/>
</dbReference>
<dbReference type="InterPro" id="IPR009072">
    <property type="entry name" value="Histone-fold"/>
</dbReference>
<comment type="caution">
    <text evidence="4">The sequence shown here is derived from an EMBL/GenBank/DDBJ whole genome shotgun (WGS) entry which is preliminary data.</text>
</comment>
<name>A0A9P0L205_ACAOB</name>
<dbReference type="GO" id="GO:0003677">
    <property type="term" value="F:DNA binding"/>
    <property type="evidence" value="ECO:0007669"/>
    <property type="project" value="InterPro"/>
</dbReference>
<protein>
    <recommendedName>
        <fullName evidence="3">Core Histone H2A/H2B/H3 domain-containing protein</fullName>
    </recommendedName>
</protein>